<name>A0A8H7RLT3_9FUNG</name>
<reference evidence="1" key="1">
    <citation type="submission" date="2020-12" db="EMBL/GenBank/DDBJ databases">
        <title>Metabolic potential, ecology and presence of endohyphal bacteria is reflected in genomic diversity of Mucoromycotina.</title>
        <authorList>
            <person name="Muszewska A."/>
            <person name="Okrasinska A."/>
            <person name="Steczkiewicz K."/>
            <person name="Drgas O."/>
            <person name="Orlowska M."/>
            <person name="Perlinska-Lenart U."/>
            <person name="Aleksandrzak-Piekarczyk T."/>
            <person name="Szatraj K."/>
            <person name="Zielenkiewicz U."/>
            <person name="Pilsyk S."/>
            <person name="Malc E."/>
            <person name="Mieczkowski P."/>
            <person name="Kruszewska J.S."/>
            <person name="Biernat P."/>
            <person name="Pawlowska J."/>
        </authorList>
    </citation>
    <scope>NUCLEOTIDE SEQUENCE</scope>
    <source>
        <strain evidence="1">CBS 226.32</strain>
    </source>
</reference>
<gene>
    <name evidence="1" type="ORF">INT46_010720</name>
</gene>
<keyword evidence="2" id="KW-1185">Reference proteome</keyword>
<evidence type="ECO:0000313" key="2">
    <source>
        <dbReference type="Proteomes" id="UP000650833"/>
    </source>
</evidence>
<dbReference type="EMBL" id="JAEPRC010000047">
    <property type="protein sequence ID" value="KAG2212760.1"/>
    <property type="molecule type" value="Genomic_DNA"/>
</dbReference>
<accession>A0A8H7RLT3</accession>
<dbReference type="OrthoDB" id="2357290at2759"/>
<protein>
    <submittedName>
        <fullName evidence="1">Uncharacterized protein</fullName>
    </submittedName>
</protein>
<evidence type="ECO:0000313" key="1">
    <source>
        <dbReference type="EMBL" id="KAG2212760.1"/>
    </source>
</evidence>
<dbReference type="Proteomes" id="UP000650833">
    <property type="component" value="Unassembled WGS sequence"/>
</dbReference>
<dbReference type="AlphaFoldDB" id="A0A8H7RLT3"/>
<comment type="caution">
    <text evidence="1">The sequence shown here is derived from an EMBL/GenBank/DDBJ whole genome shotgun (WGS) entry which is preliminary data.</text>
</comment>
<organism evidence="1 2">
    <name type="scientific">Mucor plumbeus</name>
    <dbReference type="NCBI Taxonomy" id="97098"/>
    <lineage>
        <taxon>Eukaryota</taxon>
        <taxon>Fungi</taxon>
        <taxon>Fungi incertae sedis</taxon>
        <taxon>Mucoromycota</taxon>
        <taxon>Mucoromycotina</taxon>
        <taxon>Mucoromycetes</taxon>
        <taxon>Mucorales</taxon>
        <taxon>Mucorineae</taxon>
        <taxon>Mucoraceae</taxon>
        <taxon>Mucor</taxon>
    </lineage>
</organism>
<sequence>MSAEGNSRLNSIPNYPSSIDVYLRWTQGNQNIQLRAASGLLTAAMAGGNNKVYNHRWKLPNCHFFKRYMPSEWSFSLVFDPQYPAIKTADAAMYAASNTSKPAHTPLVALGPKQSKITIPISFYFNATAMADSHHKGC</sequence>
<proteinExistence type="predicted"/>